<evidence type="ECO:0000313" key="2">
    <source>
        <dbReference type="Proteomes" id="UP000177092"/>
    </source>
</evidence>
<protein>
    <submittedName>
        <fullName evidence="1">Uncharacterized protein</fullName>
    </submittedName>
</protein>
<organism evidence="1 2">
    <name type="scientific">Candidatus Gottesmanbacteria bacterium RIFCSPHIGHO2_02_FULL_40_13</name>
    <dbReference type="NCBI Taxonomy" id="1798384"/>
    <lineage>
        <taxon>Bacteria</taxon>
        <taxon>Candidatus Gottesmaniibacteriota</taxon>
    </lineage>
</organism>
<comment type="caution">
    <text evidence="1">The sequence shown here is derived from an EMBL/GenBank/DDBJ whole genome shotgun (WGS) entry which is preliminary data.</text>
</comment>
<accession>A0A1F6A5C3</accession>
<dbReference type="Proteomes" id="UP000177092">
    <property type="component" value="Unassembled WGS sequence"/>
</dbReference>
<dbReference type="AlphaFoldDB" id="A0A1F6A5C3"/>
<reference evidence="1 2" key="1">
    <citation type="journal article" date="2016" name="Nat. Commun.">
        <title>Thousands of microbial genomes shed light on interconnected biogeochemical processes in an aquifer system.</title>
        <authorList>
            <person name="Anantharaman K."/>
            <person name="Brown C.T."/>
            <person name="Hug L.A."/>
            <person name="Sharon I."/>
            <person name="Castelle C.J."/>
            <person name="Probst A.J."/>
            <person name="Thomas B.C."/>
            <person name="Singh A."/>
            <person name="Wilkins M.J."/>
            <person name="Karaoz U."/>
            <person name="Brodie E.L."/>
            <person name="Williams K.H."/>
            <person name="Hubbard S.S."/>
            <person name="Banfield J.F."/>
        </authorList>
    </citation>
    <scope>NUCLEOTIDE SEQUENCE [LARGE SCALE GENOMIC DNA]</scope>
</reference>
<dbReference type="EMBL" id="MFJN01000069">
    <property type="protein sequence ID" value="OGG19816.1"/>
    <property type="molecule type" value="Genomic_DNA"/>
</dbReference>
<name>A0A1F6A5C3_9BACT</name>
<evidence type="ECO:0000313" key="1">
    <source>
        <dbReference type="EMBL" id="OGG19816.1"/>
    </source>
</evidence>
<sequence length="69" mass="7338">MTIVKISGDSLQKKLDKIYPLIAGLKEISWTKILFWAGGIVGNLCAGANGPILVDAGINISDIIILSKK</sequence>
<proteinExistence type="predicted"/>
<dbReference type="STRING" id="1798384.A3D03_00970"/>
<gene>
    <name evidence="1" type="ORF">A3D03_00970</name>
</gene>